<dbReference type="EMBL" id="JBFOLJ010000010">
    <property type="protein sequence ID" value="KAL2500376.1"/>
    <property type="molecule type" value="Genomic_DNA"/>
</dbReference>
<organism evidence="2 3">
    <name type="scientific">Forsythia ovata</name>
    <dbReference type="NCBI Taxonomy" id="205694"/>
    <lineage>
        <taxon>Eukaryota</taxon>
        <taxon>Viridiplantae</taxon>
        <taxon>Streptophyta</taxon>
        <taxon>Embryophyta</taxon>
        <taxon>Tracheophyta</taxon>
        <taxon>Spermatophyta</taxon>
        <taxon>Magnoliopsida</taxon>
        <taxon>eudicotyledons</taxon>
        <taxon>Gunneridae</taxon>
        <taxon>Pentapetalae</taxon>
        <taxon>asterids</taxon>
        <taxon>lamiids</taxon>
        <taxon>Lamiales</taxon>
        <taxon>Oleaceae</taxon>
        <taxon>Forsythieae</taxon>
        <taxon>Forsythia</taxon>
    </lineage>
</organism>
<comment type="caution">
    <text evidence="2">The sequence shown here is derived from an EMBL/GenBank/DDBJ whole genome shotgun (WGS) entry which is preliminary data.</text>
</comment>
<evidence type="ECO:0000313" key="3">
    <source>
        <dbReference type="Proteomes" id="UP001604277"/>
    </source>
</evidence>
<protein>
    <submittedName>
        <fullName evidence="2">Uncharacterized protein</fullName>
    </submittedName>
</protein>
<evidence type="ECO:0000313" key="2">
    <source>
        <dbReference type="EMBL" id="KAL2500376.1"/>
    </source>
</evidence>
<proteinExistence type="predicted"/>
<keyword evidence="3" id="KW-1185">Reference proteome</keyword>
<dbReference type="Proteomes" id="UP001604277">
    <property type="component" value="Unassembled WGS sequence"/>
</dbReference>
<feature type="region of interest" description="Disordered" evidence="1">
    <location>
        <begin position="1"/>
        <end position="20"/>
    </location>
</feature>
<dbReference type="AlphaFoldDB" id="A0ABD1SI11"/>
<evidence type="ECO:0000256" key="1">
    <source>
        <dbReference type="SAM" id="MobiDB-lite"/>
    </source>
</evidence>
<gene>
    <name evidence="2" type="ORF">Fot_34224</name>
</gene>
<name>A0ABD1SI11_9LAMI</name>
<reference evidence="3" key="1">
    <citation type="submission" date="2024-07" db="EMBL/GenBank/DDBJ databases">
        <title>Two chromosome-level genome assemblies of Korean endemic species Abeliophyllum distichum and Forsythia ovata (Oleaceae).</title>
        <authorList>
            <person name="Jang H."/>
        </authorList>
    </citation>
    <scope>NUCLEOTIDE SEQUENCE [LARGE SCALE GENOMIC DNA]</scope>
</reference>
<sequence length="133" mass="15478">MKSKPDNVVATGQSAGRKEGSPRCAIEVGLWLLKRATSYCFYLQQMVSYLFFRLFWCHFDKNIMVSFLQPKQAEWQRYEFASKNIPCLFVKSALSEFEGRRCIINEGFKLCKPFGRGTAEMLMLRILDVNTNR</sequence>
<accession>A0ABD1SI11</accession>